<protein>
    <submittedName>
        <fullName evidence="1">Uncharacterized protein</fullName>
    </submittedName>
</protein>
<sequence length="124" mass="13747">MHTPEFRRYFVEFVPVDVLMALRVATTAWKVVAEEVIDECVKSGAIIVHDGKSISVSEALARRERPELLTRVIFLLNITKVGNRACQFTSNLVIVVNPEGVESISYAALASCRSLATVSFLTTY</sequence>
<gene>
    <name evidence="1" type="ORF">TrLO_g10863</name>
</gene>
<dbReference type="EMBL" id="BRXW01000072">
    <property type="protein sequence ID" value="GMI04331.1"/>
    <property type="molecule type" value="Genomic_DNA"/>
</dbReference>
<dbReference type="AlphaFoldDB" id="A0A9W7F6J2"/>
<accession>A0A9W7F6J2</accession>
<dbReference type="Gene3D" id="3.80.10.10">
    <property type="entry name" value="Ribonuclease Inhibitor"/>
    <property type="match status" value="1"/>
</dbReference>
<proteinExistence type="predicted"/>
<dbReference type="InterPro" id="IPR032675">
    <property type="entry name" value="LRR_dom_sf"/>
</dbReference>
<evidence type="ECO:0000313" key="1">
    <source>
        <dbReference type="EMBL" id="GMI04331.1"/>
    </source>
</evidence>
<comment type="caution">
    <text evidence="1">The sequence shown here is derived from an EMBL/GenBank/DDBJ whole genome shotgun (WGS) entry which is preliminary data.</text>
</comment>
<dbReference type="OrthoDB" id="10264456at2759"/>
<name>A0A9W7F6J2_9STRA</name>
<dbReference type="Proteomes" id="UP001165122">
    <property type="component" value="Unassembled WGS sequence"/>
</dbReference>
<evidence type="ECO:0000313" key="2">
    <source>
        <dbReference type="Proteomes" id="UP001165122"/>
    </source>
</evidence>
<organism evidence="1 2">
    <name type="scientific">Triparma laevis f. longispina</name>
    <dbReference type="NCBI Taxonomy" id="1714387"/>
    <lineage>
        <taxon>Eukaryota</taxon>
        <taxon>Sar</taxon>
        <taxon>Stramenopiles</taxon>
        <taxon>Ochrophyta</taxon>
        <taxon>Bolidophyceae</taxon>
        <taxon>Parmales</taxon>
        <taxon>Triparmaceae</taxon>
        <taxon>Triparma</taxon>
    </lineage>
</organism>
<keyword evidence="2" id="KW-1185">Reference proteome</keyword>
<reference evidence="2" key="1">
    <citation type="journal article" date="2023" name="Commun. Biol.">
        <title>Genome analysis of Parmales, the sister group of diatoms, reveals the evolutionary specialization of diatoms from phago-mixotrophs to photoautotrophs.</title>
        <authorList>
            <person name="Ban H."/>
            <person name="Sato S."/>
            <person name="Yoshikawa S."/>
            <person name="Yamada K."/>
            <person name="Nakamura Y."/>
            <person name="Ichinomiya M."/>
            <person name="Sato N."/>
            <person name="Blanc-Mathieu R."/>
            <person name="Endo H."/>
            <person name="Kuwata A."/>
            <person name="Ogata H."/>
        </authorList>
    </citation>
    <scope>NUCLEOTIDE SEQUENCE [LARGE SCALE GENOMIC DNA]</scope>
    <source>
        <strain evidence="2">NIES 3700</strain>
    </source>
</reference>